<dbReference type="EMBL" id="NWUO01000002">
    <property type="protein sequence ID" value="PNS13178.1"/>
    <property type="molecule type" value="Genomic_DNA"/>
</dbReference>
<comment type="catalytic activity">
    <reaction evidence="12">
        <text>(R)-2-hydroxyglutarate + A = 2-oxoglutarate + AH2</text>
        <dbReference type="Rhea" id="RHEA:38295"/>
        <dbReference type="ChEBI" id="CHEBI:13193"/>
        <dbReference type="ChEBI" id="CHEBI:15801"/>
        <dbReference type="ChEBI" id="CHEBI:16810"/>
        <dbReference type="ChEBI" id="CHEBI:17499"/>
        <dbReference type="EC" id="1.1.99.39"/>
    </reaction>
    <physiologicalReaction direction="left-to-right" evidence="12">
        <dbReference type="Rhea" id="RHEA:38296"/>
    </physiologicalReaction>
</comment>
<evidence type="ECO:0000256" key="11">
    <source>
        <dbReference type="ARBA" id="ARBA00039003"/>
    </source>
</evidence>
<dbReference type="SUPFAM" id="SSF46548">
    <property type="entry name" value="alpha-helical ferredoxin"/>
    <property type="match status" value="1"/>
</dbReference>
<dbReference type="GO" id="GO:1903457">
    <property type="term" value="P:lactate catabolic process"/>
    <property type="evidence" value="ECO:0007669"/>
    <property type="project" value="TreeGrafter"/>
</dbReference>
<keyword evidence="10" id="KW-0411">Iron-sulfur</keyword>
<dbReference type="GO" id="GO:0071949">
    <property type="term" value="F:FAD binding"/>
    <property type="evidence" value="ECO:0007669"/>
    <property type="project" value="InterPro"/>
</dbReference>
<dbReference type="EC" id="1.1.99.39" evidence="11"/>
<dbReference type="Pfam" id="PF01565">
    <property type="entry name" value="FAD_binding_4"/>
    <property type="match status" value="1"/>
</dbReference>
<dbReference type="Proteomes" id="UP000236345">
    <property type="component" value="Unassembled WGS sequence"/>
</dbReference>
<evidence type="ECO:0000256" key="1">
    <source>
        <dbReference type="ARBA" id="ARBA00001966"/>
    </source>
</evidence>
<dbReference type="Pfam" id="PF13183">
    <property type="entry name" value="Fer4_8"/>
    <property type="match status" value="1"/>
</dbReference>
<evidence type="ECO:0000256" key="10">
    <source>
        <dbReference type="ARBA" id="ARBA00023014"/>
    </source>
</evidence>
<keyword evidence="9" id="KW-0408">Iron</keyword>
<comment type="similarity">
    <text evidence="13">In the N-terminal section; belongs to the FAD-binding oxidoreductase/transferase type 4 family.</text>
</comment>
<evidence type="ECO:0000256" key="13">
    <source>
        <dbReference type="ARBA" id="ARBA00060924"/>
    </source>
</evidence>
<accession>A0A2K1QDR8</accession>
<comment type="cofactor">
    <cofactor evidence="1">
        <name>[4Fe-4S] cluster</name>
        <dbReference type="ChEBI" id="CHEBI:49883"/>
    </cofactor>
</comment>
<dbReference type="InterPro" id="IPR017900">
    <property type="entry name" value="4Fe4S_Fe_S_CS"/>
</dbReference>
<dbReference type="InterPro" id="IPR004113">
    <property type="entry name" value="FAD-bd_oxidored_4_C"/>
</dbReference>
<evidence type="ECO:0000313" key="16">
    <source>
        <dbReference type="EMBL" id="PNS13178.1"/>
    </source>
</evidence>
<reference evidence="17" key="1">
    <citation type="submission" date="2017-09" db="EMBL/GenBank/DDBJ databases">
        <authorList>
            <person name="Palmer M."/>
            <person name="Steenkamp E.T."/>
            <person name="Coetzee M.P."/>
            <person name="Avontuur J.R."/>
            <person name="Van Zyl E."/>
            <person name="Chan W.-Y."/>
            <person name="Blom J."/>
            <person name="Venter S.N."/>
        </authorList>
    </citation>
    <scope>NUCLEOTIDE SEQUENCE [LARGE SCALE GENOMIC DNA]</scope>
    <source>
        <strain evidence="17">QC88-366</strain>
    </source>
</reference>
<dbReference type="GO" id="GO:0004458">
    <property type="term" value="F:D-lactate dehydrogenase (cytochrome) activity"/>
    <property type="evidence" value="ECO:0007669"/>
    <property type="project" value="TreeGrafter"/>
</dbReference>
<evidence type="ECO:0000256" key="5">
    <source>
        <dbReference type="ARBA" id="ARBA00022630"/>
    </source>
</evidence>
<evidence type="ECO:0000256" key="7">
    <source>
        <dbReference type="ARBA" id="ARBA00022827"/>
    </source>
</evidence>
<proteinExistence type="inferred from homology"/>
<keyword evidence="17" id="KW-1185">Reference proteome</keyword>
<dbReference type="GO" id="GO:0051990">
    <property type="term" value="F:(R)-2-hydroxyglutarate dehydrogenase activity"/>
    <property type="evidence" value="ECO:0007669"/>
    <property type="project" value="UniProtKB-EC"/>
</dbReference>
<dbReference type="FunFam" id="3.30.70.2740:FF:000003">
    <property type="entry name" value="Oxidoreductase, FAD-binding, putative"/>
    <property type="match status" value="1"/>
</dbReference>
<dbReference type="GO" id="GO:0051539">
    <property type="term" value="F:4 iron, 4 sulfur cluster binding"/>
    <property type="evidence" value="ECO:0007669"/>
    <property type="project" value="UniProtKB-KW"/>
</dbReference>
<organism evidence="16 17">
    <name type="scientific">Mixta theicola</name>
    <dbReference type="NCBI Taxonomy" id="1458355"/>
    <lineage>
        <taxon>Bacteria</taxon>
        <taxon>Pseudomonadati</taxon>
        <taxon>Pseudomonadota</taxon>
        <taxon>Gammaproteobacteria</taxon>
        <taxon>Enterobacterales</taxon>
        <taxon>Erwiniaceae</taxon>
        <taxon>Mixta</taxon>
    </lineage>
</organism>
<feature type="domain" description="FAD-binding PCMH-type" evidence="15">
    <location>
        <begin position="48"/>
        <end position="281"/>
    </location>
</feature>
<evidence type="ECO:0000313" key="17">
    <source>
        <dbReference type="Proteomes" id="UP000236345"/>
    </source>
</evidence>
<evidence type="ECO:0000256" key="2">
    <source>
        <dbReference type="ARBA" id="ARBA00001974"/>
    </source>
</evidence>
<name>A0A2K1QDR8_9GAMM</name>
<dbReference type="InterPro" id="IPR006094">
    <property type="entry name" value="Oxid_FAD_bind_N"/>
</dbReference>
<dbReference type="InterPro" id="IPR036318">
    <property type="entry name" value="FAD-bd_PCMH-like_sf"/>
</dbReference>
<dbReference type="Gene3D" id="3.30.465.10">
    <property type="match status" value="1"/>
</dbReference>
<comment type="cofactor">
    <cofactor evidence="2">
        <name>FAD</name>
        <dbReference type="ChEBI" id="CHEBI:57692"/>
    </cofactor>
</comment>
<keyword evidence="5" id="KW-0285">Flavoprotein</keyword>
<dbReference type="PANTHER" id="PTHR11748">
    <property type="entry name" value="D-LACTATE DEHYDROGENASE"/>
    <property type="match status" value="1"/>
</dbReference>
<dbReference type="GO" id="GO:0046872">
    <property type="term" value="F:metal ion binding"/>
    <property type="evidence" value="ECO:0007669"/>
    <property type="project" value="UniProtKB-KW"/>
</dbReference>
<evidence type="ECO:0000259" key="15">
    <source>
        <dbReference type="PROSITE" id="PS51387"/>
    </source>
</evidence>
<evidence type="ECO:0000256" key="14">
    <source>
        <dbReference type="ARBA" id="ARBA00067680"/>
    </source>
</evidence>
<gene>
    <name evidence="16" type="ORF">COO59_04530</name>
</gene>
<dbReference type="Gene3D" id="1.10.45.10">
    <property type="entry name" value="Vanillyl-alcohol Oxidase, Chain A, domain 4"/>
    <property type="match status" value="1"/>
</dbReference>
<evidence type="ECO:0000256" key="3">
    <source>
        <dbReference type="ARBA" id="ARBA00011881"/>
    </source>
</evidence>
<dbReference type="PROSITE" id="PS00198">
    <property type="entry name" value="4FE4S_FER_1"/>
    <property type="match status" value="1"/>
</dbReference>
<dbReference type="InterPro" id="IPR017896">
    <property type="entry name" value="4Fe4S_Fe-S-bd"/>
</dbReference>
<protein>
    <recommendedName>
        <fullName evidence="14">D-2-hydroxyglutarate dehydrogenase</fullName>
        <ecNumber evidence="11">1.1.99.39</ecNumber>
    </recommendedName>
</protein>
<keyword evidence="4" id="KW-0004">4Fe-4S</keyword>
<evidence type="ECO:0000256" key="12">
    <source>
        <dbReference type="ARBA" id="ARBA00051291"/>
    </source>
</evidence>
<dbReference type="InterPro" id="IPR016166">
    <property type="entry name" value="FAD-bd_PCMH"/>
</dbReference>
<dbReference type="Pfam" id="PF02913">
    <property type="entry name" value="FAD-oxidase_C"/>
    <property type="match status" value="1"/>
</dbReference>
<comment type="subunit">
    <text evidence="3">Homotetramer.</text>
</comment>
<evidence type="ECO:0000256" key="4">
    <source>
        <dbReference type="ARBA" id="ARBA00022485"/>
    </source>
</evidence>
<dbReference type="AlphaFoldDB" id="A0A2K1QDR8"/>
<dbReference type="InterPro" id="IPR016164">
    <property type="entry name" value="FAD-linked_Oxase-like_C"/>
</dbReference>
<sequence length="1017" mass="113538">MIPQISQAPGLVQLVLSFLDTLKQQGFTGDTATSYADRLTMSTDNSIYQLLPDAVLFPRSTADVALLARVAAMPQFARLIFTPRGGGTGTNGQSLNQGIVVDMSRYMNRILEINPEQGWVRVEAGVIKDQLNAFLKPYGYFFSPELSTSNRATLGGMINTDASGQGSLVYGKTSDHVLGLRAVVLGGDIIDTRAMPVALAEQLAAGQTPEGCIYHTVLSRCRQQRDRITEKFPPLNRFLTGYDLRHVLSDDLQTFDLTRILCGAEGTLAFISEAQLNITPLPAVRRLVNIKYDSFDSALRNAPLMVEAKALSVETVDSKVLNLAREDIVWHSVRELITDVPGKEMLGINIVEFAGDDRQLIENQVASLCQRLDALMAQQQGGVIGYQLCNDIDAIERIYNMRKKAVGLLGNAKGRAKPIPFVEDTAVPPEHLADYITEFRALLDNHGLNYGMFGHVDAGVLHVRPALDMCDPQQEMLMKQISDEVVALTARYGGLLWGEHGKGFRAQYSPAFFGEVLYEELRRIKAAFDPANRLNPGKICTPFGVDDPMMQIDGVKRGYYDRQIPLVVRNEWRGALECNGNGLCFNFDVRSPMCPSMKITHNRIHSPKGRATLTREWLRLLAEKGVDPLTLEQQIPESAISLRGLITRTRNSWYARKGEYDFSHEVKEAMSGCLACKACSTQCPIKIDVPAFRSRFLQLYHTRYLRPLSDHLVAAVESYAPVMARAPRTFNFFLRQPWLRTLSQRHIGMVDLPLLSSPTLKQQLAGHTAATTTLEQLEKLDAAQREKTVLVVQDPFTSYYEAQLVADFVRLIEKLGYQPVLLPFSPNGKAQHIKGFLKRFARTAQKTADFLNRLAQLGMPLVGVDPALVLCYRDEYQQTLGDKRGDFHVQLVHEWLHQALSPRAIQPQTGEAWYLFAHCTEVTTLPATPEQWAAIFARFGARLENINVGCCGMAGTYGHEAKNLDNSLGIYELSWHPQLQKLPRQRCLATGYSCRSQVKRIEGSGMRHPLQALLELM</sequence>
<keyword evidence="7" id="KW-0274">FAD</keyword>
<dbReference type="OrthoDB" id="9811557at2"/>
<dbReference type="PANTHER" id="PTHR11748:SF119">
    <property type="entry name" value="D-2-HYDROXYGLUTARATE DEHYDROGENASE"/>
    <property type="match status" value="1"/>
</dbReference>
<dbReference type="PROSITE" id="PS51387">
    <property type="entry name" value="FAD_PCMH"/>
    <property type="match status" value="1"/>
</dbReference>
<keyword evidence="8" id="KW-0560">Oxidoreductase</keyword>
<evidence type="ECO:0000256" key="6">
    <source>
        <dbReference type="ARBA" id="ARBA00022723"/>
    </source>
</evidence>
<dbReference type="SUPFAM" id="SSF56176">
    <property type="entry name" value="FAD-binding/transporter-associated domain-like"/>
    <property type="match status" value="1"/>
</dbReference>
<dbReference type="FunFam" id="3.30.465.10:FF:000024">
    <property type="entry name" value="Oxidoreductase, FAD-binding protein"/>
    <property type="match status" value="1"/>
</dbReference>
<dbReference type="RefSeq" id="WP_103058644.1">
    <property type="nucleotide sequence ID" value="NZ_BSOF01000026.1"/>
</dbReference>
<keyword evidence="6" id="KW-0479">Metal-binding</keyword>
<dbReference type="Gene3D" id="3.30.70.2740">
    <property type="match status" value="1"/>
</dbReference>
<comment type="caution">
    <text evidence="16">The sequence shown here is derived from an EMBL/GenBank/DDBJ whole genome shotgun (WGS) entry which is preliminary data.</text>
</comment>
<dbReference type="GO" id="GO:0008720">
    <property type="term" value="F:D-lactate dehydrogenase (NAD+) activity"/>
    <property type="evidence" value="ECO:0007669"/>
    <property type="project" value="TreeGrafter"/>
</dbReference>
<dbReference type="InterPro" id="IPR016171">
    <property type="entry name" value="Vanillyl_alc_oxidase_C-sub2"/>
</dbReference>
<evidence type="ECO:0000256" key="9">
    <source>
        <dbReference type="ARBA" id="ARBA00023004"/>
    </source>
</evidence>
<dbReference type="InterPro" id="IPR016169">
    <property type="entry name" value="FAD-bd_PCMH_sub2"/>
</dbReference>
<dbReference type="SUPFAM" id="SSF55103">
    <property type="entry name" value="FAD-linked oxidases, C-terminal domain"/>
    <property type="match status" value="1"/>
</dbReference>
<evidence type="ECO:0000256" key="8">
    <source>
        <dbReference type="ARBA" id="ARBA00023002"/>
    </source>
</evidence>